<keyword evidence="3" id="KW-1185">Reference proteome</keyword>
<protein>
    <submittedName>
        <fullName evidence="2">Uncharacterized protein</fullName>
    </submittedName>
</protein>
<reference evidence="2 3" key="1">
    <citation type="submission" date="2023-02" db="EMBL/GenBank/DDBJ databases">
        <title>Genome Sequence of L. cardiaca H63T.</title>
        <authorList>
            <person name="Lopez A.E."/>
            <person name="Cianciotto N.P."/>
        </authorList>
    </citation>
    <scope>NUCLEOTIDE SEQUENCE [LARGE SCALE GENOMIC DNA]</scope>
    <source>
        <strain evidence="2 3">H63</strain>
    </source>
</reference>
<dbReference type="RefSeq" id="WP_275088717.1">
    <property type="nucleotide sequence ID" value="NZ_CP119078.1"/>
</dbReference>
<proteinExistence type="predicted"/>
<evidence type="ECO:0000313" key="3">
    <source>
        <dbReference type="Proteomes" id="UP001222087"/>
    </source>
</evidence>
<feature type="compositionally biased region" description="Basic residues" evidence="1">
    <location>
        <begin position="87"/>
        <end position="99"/>
    </location>
</feature>
<gene>
    <name evidence="2" type="ORF">PXX05_13510</name>
</gene>
<dbReference type="EMBL" id="CP119078">
    <property type="protein sequence ID" value="WED42901.1"/>
    <property type="molecule type" value="Genomic_DNA"/>
</dbReference>
<dbReference type="Proteomes" id="UP001222087">
    <property type="component" value="Chromosome"/>
</dbReference>
<feature type="compositionally biased region" description="Polar residues" evidence="1">
    <location>
        <begin position="100"/>
        <end position="113"/>
    </location>
</feature>
<sequence length="256" mass="29289">MKNQAQTNDKKVNISNNLVATRREELIRAGFHGLGPKLISEKQLTNKEQLVSAPQVFPKTVTPEKGLKEKEVASEERLVHLTRSRASMPKRRLPTRKARSSLSSNSFFNTPQELQSPQSIDNLLKNAIISAEEKYRDHYLHGTNAREENGWFSWLRHRMTGQTRAETLRLEIQADTASVILAKFDDFFSHPNTRYNNHSFATYLLDELNALLKKSNLKTYAHKAGEHYDLRSWYQLKEALDSLIVEQTVKTGLGGN</sequence>
<accession>A0ABY8ASZ7</accession>
<name>A0ABY8ASZ7_9GAMM</name>
<evidence type="ECO:0000256" key="1">
    <source>
        <dbReference type="SAM" id="MobiDB-lite"/>
    </source>
</evidence>
<feature type="region of interest" description="Disordered" evidence="1">
    <location>
        <begin position="87"/>
        <end position="113"/>
    </location>
</feature>
<organism evidence="2 3">
    <name type="scientific">Legionella cardiaca</name>
    <dbReference type="NCBI Taxonomy" id="1071983"/>
    <lineage>
        <taxon>Bacteria</taxon>
        <taxon>Pseudomonadati</taxon>
        <taxon>Pseudomonadota</taxon>
        <taxon>Gammaproteobacteria</taxon>
        <taxon>Legionellales</taxon>
        <taxon>Legionellaceae</taxon>
        <taxon>Legionella</taxon>
    </lineage>
</organism>
<evidence type="ECO:0000313" key="2">
    <source>
        <dbReference type="EMBL" id="WED42901.1"/>
    </source>
</evidence>